<gene>
    <name evidence="2" type="ORF">Pma05_04830</name>
</gene>
<accession>A0ABQ4EGQ3</accession>
<evidence type="ECO:0000313" key="2">
    <source>
        <dbReference type="EMBL" id="GIG93910.1"/>
    </source>
</evidence>
<name>A0ABQ4EGQ3_9ACTN</name>
<protein>
    <submittedName>
        <fullName evidence="2">Uncharacterized protein</fullName>
    </submittedName>
</protein>
<comment type="caution">
    <text evidence="2">The sequence shown here is derived from an EMBL/GenBank/DDBJ whole genome shotgun (WGS) entry which is preliminary data.</text>
</comment>
<sequence>MGRASDAGSNTWIPPFRRPGSDRGPPFGDCWGAGDTDASAGAVPWIVRYGAGGTTDAAVTLFAAGSMGRYGGAVPVATPTRGGITPLGTERGPL</sequence>
<feature type="region of interest" description="Disordered" evidence="1">
    <location>
        <begin position="1"/>
        <end position="34"/>
    </location>
</feature>
<organism evidence="2 3">
    <name type="scientific">Plantactinospora mayteni</name>
    <dbReference type="NCBI Taxonomy" id="566021"/>
    <lineage>
        <taxon>Bacteria</taxon>
        <taxon>Bacillati</taxon>
        <taxon>Actinomycetota</taxon>
        <taxon>Actinomycetes</taxon>
        <taxon>Micromonosporales</taxon>
        <taxon>Micromonosporaceae</taxon>
        <taxon>Plantactinospora</taxon>
    </lineage>
</organism>
<keyword evidence="3" id="KW-1185">Reference proteome</keyword>
<evidence type="ECO:0000256" key="1">
    <source>
        <dbReference type="SAM" id="MobiDB-lite"/>
    </source>
</evidence>
<feature type="region of interest" description="Disordered" evidence="1">
    <location>
        <begin position="74"/>
        <end position="94"/>
    </location>
</feature>
<dbReference type="Proteomes" id="UP000621500">
    <property type="component" value="Unassembled WGS sequence"/>
</dbReference>
<dbReference type="EMBL" id="BONX01000003">
    <property type="protein sequence ID" value="GIG93910.1"/>
    <property type="molecule type" value="Genomic_DNA"/>
</dbReference>
<reference evidence="2 3" key="1">
    <citation type="submission" date="2021-01" db="EMBL/GenBank/DDBJ databases">
        <title>Whole genome shotgun sequence of Plantactinospora mayteni NBRC 109088.</title>
        <authorList>
            <person name="Komaki H."/>
            <person name="Tamura T."/>
        </authorList>
    </citation>
    <scope>NUCLEOTIDE SEQUENCE [LARGE SCALE GENOMIC DNA]</scope>
    <source>
        <strain evidence="2 3">NBRC 109088</strain>
    </source>
</reference>
<proteinExistence type="predicted"/>
<evidence type="ECO:0000313" key="3">
    <source>
        <dbReference type="Proteomes" id="UP000621500"/>
    </source>
</evidence>